<name>A0A0P0CCK2_9BACT</name>
<evidence type="ECO:0008006" key="5">
    <source>
        <dbReference type="Google" id="ProtNLM"/>
    </source>
</evidence>
<proteinExistence type="predicted"/>
<accession>A0A0P0CCK2</accession>
<evidence type="ECO:0000256" key="2">
    <source>
        <dbReference type="SAM" id="SignalP"/>
    </source>
</evidence>
<dbReference type="AlphaFoldDB" id="A0A0P0CCK2"/>
<dbReference type="RefSeq" id="WP_062543948.1">
    <property type="nucleotide sequence ID" value="NZ_CP012643.1"/>
</dbReference>
<dbReference type="KEGG" id="rti:DC20_11425"/>
<feature type="signal peptide" evidence="2">
    <location>
        <begin position="1"/>
        <end position="27"/>
    </location>
</feature>
<evidence type="ECO:0000313" key="4">
    <source>
        <dbReference type="Proteomes" id="UP000061382"/>
    </source>
</evidence>
<reference evidence="3 4" key="1">
    <citation type="submission" date="2015-08" db="EMBL/GenBank/DDBJ databases">
        <title>Complete genome sequence of Rufibacter tibetensis strain 1351t, a radiation-resistant bacterium from tibet plateau.</title>
        <authorList>
            <person name="Dai J."/>
        </authorList>
    </citation>
    <scope>NUCLEOTIDE SEQUENCE [LARGE SCALE GENOMIC DNA]</scope>
    <source>
        <strain evidence="3 4">1351</strain>
    </source>
</reference>
<evidence type="ECO:0000313" key="3">
    <source>
        <dbReference type="EMBL" id="ALI99466.1"/>
    </source>
</evidence>
<dbReference type="PATRIC" id="fig|512763.3.peg.2513"/>
<feature type="compositionally biased region" description="Basic and acidic residues" evidence="1">
    <location>
        <begin position="79"/>
        <end position="89"/>
    </location>
</feature>
<dbReference type="Proteomes" id="UP000061382">
    <property type="component" value="Chromosome"/>
</dbReference>
<protein>
    <recommendedName>
        <fullName evidence="5">Lipoprotein</fullName>
    </recommendedName>
</protein>
<dbReference type="EMBL" id="CP012643">
    <property type="protein sequence ID" value="ALI99466.1"/>
    <property type="molecule type" value="Genomic_DNA"/>
</dbReference>
<dbReference type="PROSITE" id="PS51257">
    <property type="entry name" value="PROKAR_LIPOPROTEIN"/>
    <property type="match status" value="1"/>
</dbReference>
<feature type="compositionally biased region" description="Polar residues" evidence="1">
    <location>
        <begin position="51"/>
        <end position="76"/>
    </location>
</feature>
<feature type="chain" id="PRO_5006042512" description="Lipoprotein" evidence="2">
    <location>
        <begin position="28"/>
        <end position="110"/>
    </location>
</feature>
<sequence length="110" mass="11852">MKMNLTSLKRLSWSLLLGGALISGITACSTGTSEGQVNVEESDFKDKSPTEHNAQGLSDETQDPLNNTGSDSSNQAIYDRQENKVRERNTGTSNQGFGGAAERNSDKKNN</sequence>
<feature type="region of interest" description="Disordered" evidence="1">
    <location>
        <begin position="30"/>
        <end position="110"/>
    </location>
</feature>
<keyword evidence="2" id="KW-0732">Signal</keyword>
<organism evidence="3 4">
    <name type="scientific">Rufibacter tibetensis</name>
    <dbReference type="NCBI Taxonomy" id="512763"/>
    <lineage>
        <taxon>Bacteria</taxon>
        <taxon>Pseudomonadati</taxon>
        <taxon>Bacteroidota</taxon>
        <taxon>Cytophagia</taxon>
        <taxon>Cytophagales</taxon>
        <taxon>Hymenobacteraceae</taxon>
        <taxon>Rufibacter</taxon>
    </lineage>
</organism>
<evidence type="ECO:0000256" key="1">
    <source>
        <dbReference type="SAM" id="MobiDB-lite"/>
    </source>
</evidence>
<gene>
    <name evidence="3" type="ORF">DC20_11425</name>
</gene>
<keyword evidence="4" id="KW-1185">Reference proteome</keyword>